<evidence type="ECO:0000256" key="2">
    <source>
        <dbReference type="ARBA" id="ARBA00022475"/>
    </source>
</evidence>
<gene>
    <name evidence="8" type="primary">ctpB</name>
    <name evidence="8" type="ORF">SS37A_13450</name>
</gene>
<evidence type="ECO:0000259" key="7">
    <source>
        <dbReference type="Pfam" id="PF01478"/>
    </source>
</evidence>
<dbReference type="PANTHER" id="PTHR36506:SF1">
    <property type="entry name" value="PREFLAGELLIN PEPTIDASE"/>
    <property type="match status" value="1"/>
</dbReference>
<feature type="transmembrane region" description="Helical" evidence="6">
    <location>
        <begin position="53"/>
        <end position="71"/>
    </location>
</feature>
<proteinExistence type="predicted"/>
<evidence type="ECO:0000256" key="1">
    <source>
        <dbReference type="ARBA" id="ARBA00004651"/>
    </source>
</evidence>
<keyword evidence="4 6" id="KW-1133">Transmembrane helix</keyword>
<dbReference type="Proteomes" id="UP001317629">
    <property type="component" value="Chromosome"/>
</dbReference>
<evidence type="ECO:0000256" key="4">
    <source>
        <dbReference type="ARBA" id="ARBA00022989"/>
    </source>
</evidence>
<reference evidence="8 9" key="1">
    <citation type="journal article" date="2023" name="Int. J. Syst. Evol. Microbiol.">
        <title>Methylocystis iwaonis sp. nov., a type II methane-oxidizing bacterium from surface soil of a rice paddy field in Japan, and emended description of the genus Methylocystis (ex Whittenbury et al. 1970) Bowman et al. 1993.</title>
        <authorList>
            <person name="Kaise H."/>
            <person name="Sawadogo J.B."/>
            <person name="Alam M.S."/>
            <person name="Ueno C."/>
            <person name="Dianou D."/>
            <person name="Shinjo R."/>
            <person name="Asakawa S."/>
        </authorList>
    </citation>
    <scope>NUCLEOTIDE SEQUENCE [LARGE SCALE GENOMIC DNA]</scope>
    <source>
        <strain evidence="8 9">SS37A-Re</strain>
    </source>
</reference>
<evidence type="ECO:0000256" key="3">
    <source>
        <dbReference type="ARBA" id="ARBA00022692"/>
    </source>
</evidence>
<dbReference type="Pfam" id="PF01478">
    <property type="entry name" value="Peptidase_A24"/>
    <property type="match status" value="1"/>
</dbReference>
<dbReference type="InterPro" id="IPR000045">
    <property type="entry name" value="Prepilin_IV_endopep_pep"/>
</dbReference>
<dbReference type="InterPro" id="IPR052218">
    <property type="entry name" value="Preflagellin_Peptidase"/>
</dbReference>
<dbReference type="RefSeq" id="WP_281931343.1">
    <property type="nucleotide sequence ID" value="NZ_AP027142.1"/>
</dbReference>
<protein>
    <submittedName>
        <fullName evidence="8">Type 4 prepilin peptidase 1</fullName>
    </submittedName>
</protein>
<keyword evidence="2" id="KW-1003">Cell membrane</keyword>
<keyword evidence="9" id="KW-1185">Reference proteome</keyword>
<feature type="transmembrane region" description="Helical" evidence="6">
    <location>
        <begin position="27"/>
        <end position="46"/>
    </location>
</feature>
<evidence type="ECO:0000313" key="8">
    <source>
        <dbReference type="EMBL" id="BDV33816.1"/>
    </source>
</evidence>
<organism evidence="8 9">
    <name type="scientific">Methylocystis iwaonis</name>
    <dbReference type="NCBI Taxonomy" id="2885079"/>
    <lineage>
        <taxon>Bacteria</taxon>
        <taxon>Pseudomonadati</taxon>
        <taxon>Pseudomonadota</taxon>
        <taxon>Alphaproteobacteria</taxon>
        <taxon>Hyphomicrobiales</taxon>
        <taxon>Methylocystaceae</taxon>
        <taxon>Methylocystis</taxon>
    </lineage>
</organism>
<feature type="transmembrane region" description="Helical" evidence="6">
    <location>
        <begin position="99"/>
        <end position="120"/>
    </location>
</feature>
<keyword evidence="5 6" id="KW-0472">Membrane</keyword>
<sequence>MIESAALIVFPAAMVFAAFSDLFTMTIPNRVSLILIVVFFALAAYIPLSWNVIVTHVSCGLAVLALTFVLFQRGWVGGGDAKLASATALWLGWENLLDYGLVASIAGGALTLVILMMRWNELPSRLLSVKFIARLAEKTNGVPYGIALAIAGLLIYPQTGLWSRLGGL</sequence>
<evidence type="ECO:0000256" key="6">
    <source>
        <dbReference type="SAM" id="Phobius"/>
    </source>
</evidence>
<dbReference type="PANTHER" id="PTHR36506">
    <property type="entry name" value="PREFLAGELLIN PEPTIDASE"/>
    <property type="match status" value="1"/>
</dbReference>
<dbReference type="EMBL" id="AP027142">
    <property type="protein sequence ID" value="BDV33816.1"/>
    <property type="molecule type" value="Genomic_DNA"/>
</dbReference>
<evidence type="ECO:0000313" key="9">
    <source>
        <dbReference type="Proteomes" id="UP001317629"/>
    </source>
</evidence>
<feature type="domain" description="Prepilin type IV endopeptidase peptidase" evidence="7">
    <location>
        <begin position="8"/>
        <end position="112"/>
    </location>
</feature>
<keyword evidence="3 6" id="KW-0812">Transmembrane</keyword>
<name>A0ABM8E7F3_9HYPH</name>
<accession>A0ABM8E7F3</accession>
<comment type="subcellular location">
    <subcellularLocation>
        <location evidence="1">Cell membrane</location>
        <topology evidence="1">Multi-pass membrane protein</topology>
    </subcellularLocation>
</comment>
<feature type="transmembrane region" description="Helical" evidence="6">
    <location>
        <begin position="141"/>
        <end position="159"/>
    </location>
</feature>
<evidence type="ECO:0000256" key="5">
    <source>
        <dbReference type="ARBA" id="ARBA00023136"/>
    </source>
</evidence>
<dbReference type="Gene3D" id="1.20.120.1220">
    <property type="match status" value="1"/>
</dbReference>